<organism evidence="6 7">
    <name type="scientific">Chitinophaga nivalis</name>
    <dbReference type="NCBI Taxonomy" id="2991709"/>
    <lineage>
        <taxon>Bacteria</taxon>
        <taxon>Pseudomonadati</taxon>
        <taxon>Bacteroidota</taxon>
        <taxon>Chitinophagia</taxon>
        <taxon>Chitinophagales</taxon>
        <taxon>Chitinophagaceae</taxon>
        <taxon>Chitinophaga</taxon>
    </lineage>
</organism>
<dbReference type="Gene3D" id="3.30.70.250">
    <property type="entry name" value="Malonyl-CoA ACP transacylase, ACP-binding"/>
    <property type="match status" value="1"/>
</dbReference>
<keyword evidence="7" id="KW-1185">Reference proteome</keyword>
<dbReference type="Pfam" id="PF00698">
    <property type="entry name" value="Acyl_transf_1"/>
    <property type="match status" value="1"/>
</dbReference>
<dbReference type="RefSeq" id="WP_264729988.1">
    <property type="nucleotide sequence ID" value="NZ_JAPDNR010000001.1"/>
</dbReference>
<dbReference type="EMBL" id="JAPDNS010000001">
    <property type="protein sequence ID" value="MCW3484399.1"/>
    <property type="molecule type" value="Genomic_DNA"/>
</dbReference>
<keyword evidence="3 6" id="KW-0012">Acyltransferase</keyword>
<protein>
    <recommendedName>
        <fullName evidence="1">[acyl-carrier-protein] S-malonyltransferase</fullName>
        <ecNumber evidence="1">2.3.1.39</ecNumber>
    </recommendedName>
</protein>
<dbReference type="EC" id="2.3.1.39" evidence="1"/>
<dbReference type="Proteomes" id="UP001207742">
    <property type="component" value="Unassembled WGS sequence"/>
</dbReference>
<dbReference type="InterPro" id="IPR013785">
    <property type="entry name" value="Aldolase_TIM"/>
</dbReference>
<evidence type="ECO:0000256" key="1">
    <source>
        <dbReference type="ARBA" id="ARBA00013258"/>
    </source>
</evidence>
<comment type="catalytic activity">
    <reaction evidence="4">
        <text>holo-[ACP] + malonyl-CoA = malonyl-[ACP] + CoA</text>
        <dbReference type="Rhea" id="RHEA:41792"/>
        <dbReference type="Rhea" id="RHEA-COMP:9623"/>
        <dbReference type="Rhea" id="RHEA-COMP:9685"/>
        <dbReference type="ChEBI" id="CHEBI:57287"/>
        <dbReference type="ChEBI" id="CHEBI:57384"/>
        <dbReference type="ChEBI" id="CHEBI:64479"/>
        <dbReference type="ChEBI" id="CHEBI:78449"/>
        <dbReference type="EC" id="2.3.1.39"/>
    </reaction>
</comment>
<evidence type="ECO:0000256" key="3">
    <source>
        <dbReference type="ARBA" id="ARBA00023315"/>
    </source>
</evidence>
<dbReference type="Gene3D" id="3.20.20.70">
    <property type="entry name" value="Aldolase class I"/>
    <property type="match status" value="1"/>
</dbReference>
<feature type="domain" description="Malonyl-CoA:ACP transacylase (MAT)" evidence="5">
    <location>
        <begin position="5"/>
        <end position="312"/>
    </location>
</feature>
<dbReference type="InterPro" id="IPR016036">
    <property type="entry name" value="Malonyl_transacylase_ACP-bd"/>
</dbReference>
<sequence length="760" mass="82780">MKAIMFPGQGSQYKGMGKDLFPLFDKETQLANEILGYDIAELCVKDPNRLLGQTAYTQPALYVVNALQYYRQESNDRPDYLLGHSLGEYNALLAAGAFDFETGLRLVQKRGALMAAASGGGMAAILGIGAAAVKEQLLEEGYTDIDVANYNTPTQTVIAGPQQTIDKAVKYFESKGTKAVLLFVSAPFHSRYMQPAADEFSVFLRQFTFSPLTIPVIANATAAVYADHQIAALLSRQIQSSVQWTDTIRVLMGKGVATYEEVGGKVLTKMVNEILEKCTPLETTDTAPIQPVAITTPDVPVAATTAVIPADLSARLGSQAFRDDYGVTYTYVAGAMYGGVASKEMVVRMANAGMIGFLGTGGLSSSVIAANIRYIQSKLAAGKAYGMNLLHQLTDPASEMITVDLFLEHGIKNIEAAGYMQITSSLVYYRLTGLRKDEQGKVVCDHRIIAKVSRPEVAEIFMRPAPEKIINKLLEEKRITAAQAALAGQVPMSHDICVEADSGGHTDRGIAMVLLPAIQRLRSDLQAAYQYTTAIRTGLAGGIGTPQAIACAYLMGADFVLTGSVNQCTVEAATSDTVKDLLQDINVQDTDYAPSGDLFEIGAKVQVLKKGVLFPSRANKLFTLYNQYESLEDIPAKTIAQLEKSCFNKPLAAMWEDIKTHLNSKGEQAEITRAEQHAKNKMALVFRWYFDYSAKLALEGNIDHKVNFQIQTGPALGAFNQWVKGTALENWRNRHVDEIGIRMMEAAAQLLKETLLHINN</sequence>
<dbReference type="InterPro" id="IPR050858">
    <property type="entry name" value="Mal-CoA-ACP_Trans/PKS_FabD"/>
</dbReference>
<dbReference type="Pfam" id="PF21607">
    <property type="entry name" value="FabD_helical_ins"/>
    <property type="match status" value="1"/>
</dbReference>
<name>A0ABT3IKC6_9BACT</name>
<dbReference type="InterPro" id="IPR014179">
    <property type="entry name" value="PfaD-like_TIM-barrel"/>
</dbReference>
<dbReference type="InterPro" id="IPR014043">
    <property type="entry name" value="Acyl_transferase_dom"/>
</dbReference>
<evidence type="ECO:0000256" key="4">
    <source>
        <dbReference type="ARBA" id="ARBA00048462"/>
    </source>
</evidence>
<evidence type="ECO:0000259" key="5">
    <source>
        <dbReference type="SMART" id="SM00827"/>
    </source>
</evidence>
<dbReference type="InterPro" id="IPR001227">
    <property type="entry name" value="Ac_transferase_dom_sf"/>
</dbReference>
<dbReference type="InterPro" id="IPR004410">
    <property type="entry name" value="Malonyl_CoA-ACP_transAc_FabD"/>
</dbReference>
<dbReference type="CDD" id="cd04742">
    <property type="entry name" value="NPD_FabD"/>
    <property type="match status" value="1"/>
</dbReference>
<keyword evidence="2 6" id="KW-0808">Transferase</keyword>
<dbReference type="NCBIfam" id="TIGR02814">
    <property type="entry name" value="pfaD_fam"/>
    <property type="match status" value="1"/>
</dbReference>
<evidence type="ECO:0000313" key="6">
    <source>
        <dbReference type="EMBL" id="MCW3484399.1"/>
    </source>
</evidence>
<dbReference type="SUPFAM" id="SSF52151">
    <property type="entry name" value="FabD/lysophospholipase-like"/>
    <property type="match status" value="1"/>
</dbReference>
<comment type="caution">
    <text evidence="6">The sequence shown here is derived from an EMBL/GenBank/DDBJ whole genome shotgun (WGS) entry which is preliminary data.</text>
</comment>
<dbReference type="PANTHER" id="PTHR42681:SF1">
    <property type="entry name" value="MALONYL-COA-ACYL CARRIER PROTEIN TRANSACYLASE, MITOCHONDRIAL"/>
    <property type="match status" value="1"/>
</dbReference>
<dbReference type="InterPro" id="IPR049489">
    <property type="entry name" value="FabD-like_helical_ins"/>
</dbReference>
<accession>A0ABT3IKC6</accession>
<dbReference type="SMART" id="SM00827">
    <property type="entry name" value="PKS_AT"/>
    <property type="match status" value="1"/>
</dbReference>
<evidence type="ECO:0000256" key="2">
    <source>
        <dbReference type="ARBA" id="ARBA00022679"/>
    </source>
</evidence>
<dbReference type="GO" id="GO:0004314">
    <property type="term" value="F:[acyl-carrier-protein] S-malonyltransferase activity"/>
    <property type="evidence" value="ECO:0007669"/>
    <property type="project" value="UniProtKB-EC"/>
</dbReference>
<dbReference type="NCBIfam" id="TIGR00128">
    <property type="entry name" value="fabD"/>
    <property type="match status" value="1"/>
</dbReference>
<evidence type="ECO:0000313" key="7">
    <source>
        <dbReference type="Proteomes" id="UP001207742"/>
    </source>
</evidence>
<reference evidence="6 7" key="1">
    <citation type="submission" date="2022-10" db="EMBL/GenBank/DDBJ databases">
        <title>Chitinophaga nivalis PC15 sp. nov., isolated from Pyeongchang county, South Korea.</title>
        <authorList>
            <person name="Trinh H.N."/>
        </authorList>
    </citation>
    <scope>NUCLEOTIDE SEQUENCE [LARGE SCALE GENOMIC DNA]</scope>
    <source>
        <strain evidence="6 7">PC14</strain>
    </source>
</reference>
<dbReference type="SUPFAM" id="SSF51412">
    <property type="entry name" value="Inosine monophosphate dehydrogenase (IMPDH)"/>
    <property type="match status" value="1"/>
</dbReference>
<dbReference type="Gene3D" id="3.40.366.10">
    <property type="entry name" value="Malonyl-Coenzyme A Acyl Carrier Protein, domain 2"/>
    <property type="match status" value="1"/>
</dbReference>
<dbReference type="InterPro" id="IPR016035">
    <property type="entry name" value="Acyl_Trfase/lysoPLipase"/>
</dbReference>
<gene>
    <name evidence="6" type="primary">fabD</name>
    <name evidence="6" type="ORF">OL497_10870</name>
</gene>
<proteinExistence type="predicted"/>
<dbReference type="PANTHER" id="PTHR42681">
    <property type="entry name" value="MALONYL-COA-ACYL CARRIER PROTEIN TRANSACYLASE, MITOCHONDRIAL"/>
    <property type="match status" value="1"/>
</dbReference>
<dbReference type="SUPFAM" id="SSF55048">
    <property type="entry name" value="Probable ACP-binding domain of malonyl-CoA ACP transacylase"/>
    <property type="match status" value="1"/>
</dbReference>